<dbReference type="Pfam" id="PF03500">
    <property type="entry name" value="Cellsynth_D"/>
    <property type="match status" value="1"/>
</dbReference>
<gene>
    <name evidence="1" type="ORF">CBY09_11690</name>
</gene>
<dbReference type="Proteomes" id="UP000215441">
    <property type="component" value="Unassembled WGS sequence"/>
</dbReference>
<sequence>MQWRGFLQALAAEFAAALPAEDLRALMFRVGTRFAAEHPLPTCATLDDLQRSMAAVWDRIGWGGVRLQQAAAQLDIHHDLSPLSAAFGPGHAPWSGGFLEGVYQSWFEQAGAAQLRVAQSAPADAWGCIHFQLAR</sequence>
<dbReference type="InterPro" id="IPR022798">
    <property type="entry name" value="BcsD_bac"/>
</dbReference>
<reference evidence="1 2" key="1">
    <citation type="submission" date="2017-07" db="EMBL/GenBank/DDBJ databases">
        <title>Acidovorax KNDSW TSA 6 genome sequence and assembly.</title>
        <authorList>
            <person name="Mayilraj S."/>
        </authorList>
    </citation>
    <scope>NUCLEOTIDE SEQUENCE [LARGE SCALE GENOMIC DNA]</scope>
    <source>
        <strain evidence="1 2">KNDSW-TSA6</strain>
    </source>
</reference>
<evidence type="ECO:0000313" key="1">
    <source>
        <dbReference type="EMBL" id="OYD50041.1"/>
    </source>
</evidence>
<dbReference type="AlphaFoldDB" id="A0A235ELY6"/>
<name>A0A235ELY6_9BURK</name>
<dbReference type="GO" id="GO:0030244">
    <property type="term" value="P:cellulose biosynthetic process"/>
    <property type="evidence" value="ECO:0007669"/>
    <property type="project" value="InterPro"/>
</dbReference>
<evidence type="ECO:0000313" key="2">
    <source>
        <dbReference type="Proteomes" id="UP000215441"/>
    </source>
</evidence>
<dbReference type="EMBL" id="NOIG01000008">
    <property type="protein sequence ID" value="OYD50041.1"/>
    <property type="molecule type" value="Genomic_DNA"/>
</dbReference>
<protein>
    <submittedName>
        <fullName evidence="1">Cellulose synthase</fullName>
    </submittedName>
</protein>
<keyword evidence="2" id="KW-1185">Reference proteome</keyword>
<dbReference type="OrthoDB" id="8963422at2"/>
<accession>A0A235ELY6</accession>
<dbReference type="InterPro" id="IPR038470">
    <property type="entry name" value="Cellsynth_D_sf"/>
</dbReference>
<proteinExistence type="predicted"/>
<dbReference type="Gene3D" id="3.30.70.2590">
    <property type="match status" value="1"/>
</dbReference>
<organism evidence="1 2">
    <name type="scientific">Acidovorax kalamii</name>
    <dbReference type="NCBI Taxonomy" id="2004485"/>
    <lineage>
        <taxon>Bacteria</taxon>
        <taxon>Pseudomonadati</taxon>
        <taxon>Pseudomonadota</taxon>
        <taxon>Betaproteobacteria</taxon>
        <taxon>Burkholderiales</taxon>
        <taxon>Comamonadaceae</taxon>
        <taxon>Acidovorax</taxon>
    </lineage>
</organism>
<comment type="caution">
    <text evidence="1">The sequence shown here is derived from an EMBL/GenBank/DDBJ whole genome shotgun (WGS) entry which is preliminary data.</text>
</comment>